<dbReference type="GeneID" id="36401242"/>
<accession>A0A0P1B340</accession>
<organism evidence="1 2">
    <name type="scientific">Plasmopara halstedii</name>
    <name type="common">Downy mildew of sunflower</name>
    <dbReference type="NCBI Taxonomy" id="4781"/>
    <lineage>
        <taxon>Eukaryota</taxon>
        <taxon>Sar</taxon>
        <taxon>Stramenopiles</taxon>
        <taxon>Oomycota</taxon>
        <taxon>Peronosporomycetes</taxon>
        <taxon>Peronosporales</taxon>
        <taxon>Peronosporaceae</taxon>
        <taxon>Plasmopara</taxon>
    </lineage>
</organism>
<evidence type="ECO:0000313" key="2">
    <source>
        <dbReference type="Proteomes" id="UP000054928"/>
    </source>
</evidence>
<sequence>MAMILTMLERKPNTFEAVFEEQAAGENQQTRRSRSYELLVDEVSAEKIQVLLHDMFPTG</sequence>
<reference evidence="2" key="1">
    <citation type="submission" date="2014-09" db="EMBL/GenBank/DDBJ databases">
        <authorList>
            <person name="Sharma Rahul"/>
            <person name="Thines Marco"/>
        </authorList>
    </citation>
    <scope>NUCLEOTIDE SEQUENCE [LARGE SCALE GENOMIC DNA]</scope>
</reference>
<dbReference type="Proteomes" id="UP000054928">
    <property type="component" value="Unassembled WGS sequence"/>
</dbReference>
<evidence type="ECO:0000313" key="1">
    <source>
        <dbReference type="EMBL" id="CEG48361.1"/>
    </source>
</evidence>
<protein>
    <submittedName>
        <fullName evidence="1">Uncharacterized protein</fullName>
    </submittedName>
</protein>
<proteinExistence type="predicted"/>
<dbReference type="RefSeq" id="XP_024584730.1">
    <property type="nucleotide sequence ID" value="XM_024719430.1"/>
</dbReference>
<dbReference type="AlphaFoldDB" id="A0A0P1B340"/>
<dbReference type="EMBL" id="CCYD01002939">
    <property type="protein sequence ID" value="CEG48361.1"/>
    <property type="molecule type" value="Genomic_DNA"/>
</dbReference>
<keyword evidence="2" id="KW-1185">Reference proteome</keyword>
<name>A0A0P1B340_PLAHL</name>